<organism evidence="2 3">
    <name type="scientific">Allomesorhizobium camelthorni</name>
    <dbReference type="NCBI Taxonomy" id="475069"/>
    <lineage>
        <taxon>Bacteria</taxon>
        <taxon>Pseudomonadati</taxon>
        <taxon>Pseudomonadota</taxon>
        <taxon>Alphaproteobacteria</taxon>
        <taxon>Hyphomicrobiales</taxon>
        <taxon>Phyllobacteriaceae</taxon>
        <taxon>Allomesorhizobium</taxon>
    </lineage>
</organism>
<proteinExistence type="predicted"/>
<keyword evidence="3" id="KW-1185">Reference proteome</keyword>
<dbReference type="Proteomes" id="UP001642900">
    <property type="component" value="Unassembled WGS sequence"/>
</dbReference>
<evidence type="ECO:0000313" key="2">
    <source>
        <dbReference type="EMBL" id="NGO53115.1"/>
    </source>
</evidence>
<accession>A0A6G4WE82</accession>
<dbReference type="AlphaFoldDB" id="A0A6G4WE82"/>
<dbReference type="GO" id="GO:0003677">
    <property type="term" value="F:DNA binding"/>
    <property type="evidence" value="ECO:0007669"/>
    <property type="project" value="InterPro"/>
</dbReference>
<sequence>MSTATFLASPAPLWWQRGAVAIVPITTAIFSLTTAVGLQVGTGGVPTAGYYRDRGDRGYAVAHYEVAPKSDHFGRSPAENLTHVRSVLKPTVTELARVLKVSRQAIYDWQSGTSITAENAAKLEDLSRAADVFQVEGLTASHQILRRRVAGGSFFDKVANGESAEDAARALLTIVKRELEQRRSIADRLKGRGGEPLTADDIGTPHLSEKA</sequence>
<dbReference type="RefSeq" id="WP_165030157.1">
    <property type="nucleotide sequence ID" value="NZ_JAAKZF010000026.1"/>
</dbReference>
<protein>
    <submittedName>
        <fullName evidence="2">Helix-turn-helix transcriptional regulator</fullName>
    </submittedName>
</protein>
<dbReference type="Gene3D" id="1.10.260.40">
    <property type="entry name" value="lambda repressor-like DNA-binding domains"/>
    <property type="match status" value="1"/>
</dbReference>
<dbReference type="InterPro" id="IPR010982">
    <property type="entry name" value="Lambda_DNA-bd_dom_sf"/>
</dbReference>
<feature type="region of interest" description="Disordered" evidence="1">
    <location>
        <begin position="186"/>
        <end position="211"/>
    </location>
</feature>
<reference evidence="2 3" key="1">
    <citation type="submission" date="2020-02" db="EMBL/GenBank/DDBJ databases">
        <title>Genome sequence of strain CCNWXJ40-4.</title>
        <authorList>
            <person name="Gao J."/>
            <person name="Sun J."/>
        </authorList>
    </citation>
    <scope>NUCLEOTIDE SEQUENCE [LARGE SCALE GENOMIC DNA]</scope>
    <source>
        <strain evidence="2 3">CCNWXJ 40-4</strain>
    </source>
</reference>
<dbReference type="CDD" id="cd00093">
    <property type="entry name" value="HTH_XRE"/>
    <property type="match status" value="1"/>
</dbReference>
<name>A0A6G4WE82_9HYPH</name>
<dbReference type="EMBL" id="JAAKZF010000026">
    <property type="protein sequence ID" value="NGO53115.1"/>
    <property type="molecule type" value="Genomic_DNA"/>
</dbReference>
<evidence type="ECO:0000313" key="3">
    <source>
        <dbReference type="Proteomes" id="UP001642900"/>
    </source>
</evidence>
<dbReference type="SUPFAM" id="SSF47413">
    <property type="entry name" value="lambda repressor-like DNA-binding domains"/>
    <property type="match status" value="1"/>
</dbReference>
<dbReference type="InterPro" id="IPR001387">
    <property type="entry name" value="Cro/C1-type_HTH"/>
</dbReference>
<gene>
    <name evidence="2" type="ORF">G6N73_18395</name>
</gene>
<comment type="caution">
    <text evidence="2">The sequence shown here is derived from an EMBL/GenBank/DDBJ whole genome shotgun (WGS) entry which is preliminary data.</text>
</comment>
<evidence type="ECO:0000256" key="1">
    <source>
        <dbReference type="SAM" id="MobiDB-lite"/>
    </source>
</evidence>